<dbReference type="AlphaFoldDB" id="A0A4Y3PKR1"/>
<dbReference type="Proteomes" id="UP000316882">
    <property type="component" value="Unassembled WGS sequence"/>
</dbReference>
<protein>
    <recommendedName>
        <fullName evidence="3">HXXEE domain-containing protein</fullName>
    </recommendedName>
</protein>
<evidence type="ECO:0000313" key="2">
    <source>
        <dbReference type="Proteomes" id="UP000316882"/>
    </source>
</evidence>
<dbReference type="EMBL" id="BJMH01000017">
    <property type="protein sequence ID" value="GEB33877.1"/>
    <property type="molecule type" value="Genomic_DNA"/>
</dbReference>
<dbReference type="Pfam" id="PF13787">
    <property type="entry name" value="HXXEE"/>
    <property type="match status" value="1"/>
</dbReference>
<organism evidence="1 2">
    <name type="scientific">Brevibacillus parabrevis</name>
    <dbReference type="NCBI Taxonomy" id="54914"/>
    <lineage>
        <taxon>Bacteria</taxon>
        <taxon>Bacillati</taxon>
        <taxon>Bacillota</taxon>
        <taxon>Bacilli</taxon>
        <taxon>Bacillales</taxon>
        <taxon>Paenibacillaceae</taxon>
        <taxon>Brevibacillus</taxon>
    </lineage>
</organism>
<keyword evidence="2" id="KW-1185">Reference proteome</keyword>
<proteinExistence type="predicted"/>
<sequence>MNFLRSYWQDLGLLVAAIVGVYLLAGWADIPEIEQILWLSFIAILVHQFEEYRWPGYFPGLFNGLIFPSKHPERYPLNRQSAMVINLVIAYLFYLVPVFFPTVVWLALGPIFMGFFQFVWHGIFANRKAGTLYNPGLFAVIVFHIPVGGWYIQHIVANNMATVLDWIVGTLYFAVAVYILIVKGNMWLKDEKSPYAFSRQQLGPILRNHDWRKRSRSATVAPFFQARRS</sequence>
<gene>
    <name evidence="1" type="ORF">BPA01_34570</name>
</gene>
<dbReference type="STRING" id="54914.AV540_17150"/>
<evidence type="ECO:0008006" key="3">
    <source>
        <dbReference type="Google" id="ProtNLM"/>
    </source>
</evidence>
<evidence type="ECO:0000313" key="1">
    <source>
        <dbReference type="EMBL" id="GEB33877.1"/>
    </source>
</evidence>
<comment type="caution">
    <text evidence="1">The sequence shown here is derived from an EMBL/GenBank/DDBJ whole genome shotgun (WGS) entry which is preliminary data.</text>
</comment>
<name>A0A4Y3PKR1_BREPA</name>
<dbReference type="InterPro" id="IPR025671">
    <property type="entry name" value="HXXEE"/>
</dbReference>
<reference evidence="1 2" key="1">
    <citation type="submission" date="2019-06" db="EMBL/GenBank/DDBJ databases">
        <title>Whole genome shotgun sequence of Brevibacillus parabrevis NBRC 12334.</title>
        <authorList>
            <person name="Hosoyama A."/>
            <person name="Uohara A."/>
            <person name="Ohji S."/>
            <person name="Ichikawa N."/>
        </authorList>
    </citation>
    <scope>NUCLEOTIDE SEQUENCE [LARGE SCALE GENOMIC DNA]</scope>
    <source>
        <strain evidence="1 2">NBRC 12334</strain>
    </source>
</reference>
<dbReference type="RefSeq" id="WP_122966659.1">
    <property type="nucleotide sequence ID" value="NZ_BJMH01000017.1"/>
</dbReference>
<accession>A0A4Y3PKR1</accession>